<dbReference type="Pfam" id="PF14111">
    <property type="entry name" value="DUF4283"/>
    <property type="match status" value="1"/>
</dbReference>
<dbReference type="PANTHER" id="PTHR31286:SF167">
    <property type="entry name" value="OS09G0268800 PROTEIN"/>
    <property type="match status" value="1"/>
</dbReference>
<sequence length="274" mass="31066">MDDITGKCASLSLNTKEAQTVSLAPDVVNNSRILVARLFTKRRVNVETLVRTLKSMWRPVQNFEVRDLGSNTVLIIFDDDAALMKILTQGPWSFDKYLIRPENAEVIGNTLGIVEQVDVSTNGECRGRYIRVRVHINIDQPLCRGRFVNMGETKPLWISFQYERLPIFCYWCGTLNHDEKDCKLWTDSGGTLSKDEQQYGAWLRAATGNLQQPQAVHSSAIPYSTPPRTAKPTPTPPMRTTAPTDEGSHQYDYSWSNDAQGQSSHMSEDRQRNR</sequence>
<protein>
    <recommendedName>
        <fullName evidence="6">Zinc knuckle CX2CX4HX4C domain-containing protein</fullName>
    </recommendedName>
</protein>
<organism evidence="4 5">
    <name type="scientific">Quercus suber</name>
    <name type="common">Cork oak</name>
    <dbReference type="NCBI Taxonomy" id="58331"/>
    <lineage>
        <taxon>Eukaryota</taxon>
        <taxon>Viridiplantae</taxon>
        <taxon>Streptophyta</taxon>
        <taxon>Embryophyta</taxon>
        <taxon>Tracheophyta</taxon>
        <taxon>Spermatophyta</taxon>
        <taxon>Magnoliopsida</taxon>
        <taxon>eudicotyledons</taxon>
        <taxon>Gunneridae</taxon>
        <taxon>Pentapetalae</taxon>
        <taxon>rosids</taxon>
        <taxon>fabids</taxon>
        <taxon>Fagales</taxon>
        <taxon>Fagaceae</taxon>
        <taxon>Quercus</taxon>
    </lineage>
</organism>
<feature type="domain" description="Zinc knuckle CX2CX4HX4C" evidence="3">
    <location>
        <begin position="137"/>
        <end position="183"/>
    </location>
</feature>
<evidence type="ECO:0000313" key="5">
    <source>
        <dbReference type="Proteomes" id="UP000237347"/>
    </source>
</evidence>
<dbReference type="Proteomes" id="UP000237347">
    <property type="component" value="Unassembled WGS sequence"/>
</dbReference>
<feature type="domain" description="DUF4283" evidence="2">
    <location>
        <begin position="30"/>
        <end position="102"/>
    </location>
</feature>
<reference evidence="4 5" key="1">
    <citation type="journal article" date="2018" name="Sci. Data">
        <title>The draft genome sequence of cork oak.</title>
        <authorList>
            <person name="Ramos A.M."/>
            <person name="Usie A."/>
            <person name="Barbosa P."/>
            <person name="Barros P.M."/>
            <person name="Capote T."/>
            <person name="Chaves I."/>
            <person name="Simoes F."/>
            <person name="Abreu I."/>
            <person name="Carrasquinho I."/>
            <person name="Faro C."/>
            <person name="Guimaraes J.B."/>
            <person name="Mendonca D."/>
            <person name="Nobrega F."/>
            <person name="Rodrigues L."/>
            <person name="Saibo N.J.M."/>
            <person name="Varela M.C."/>
            <person name="Egas C."/>
            <person name="Matos J."/>
            <person name="Miguel C.M."/>
            <person name="Oliveira M.M."/>
            <person name="Ricardo C.P."/>
            <person name="Goncalves S."/>
        </authorList>
    </citation>
    <scope>NUCLEOTIDE SEQUENCE [LARGE SCALE GENOMIC DNA]</scope>
    <source>
        <strain evidence="5">cv. HL8</strain>
    </source>
</reference>
<evidence type="ECO:0000256" key="1">
    <source>
        <dbReference type="SAM" id="MobiDB-lite"/>
    </source>
</evidence>
<dbReference type="PANTHER" id="PTHR31286">
    <property type="entry name" value="GLYCINE-RICH CELL WALL STRUCTURAL PROTEIN 1.8-LIKE"/>
    <property type="match status" value="1"/>
</dbReference>
<evidence type="ECO:0000259" key="3">
    <source>
        <dbReference type="Pfam" id="PF14392"/>
    </source>
</evidence>
<evidence type="ECO:0000313" key="4">
    <source>
        <dbReference type="EMBL" id="KAK7830730.1"/>
    </source>
</evidence>
<evidence type="ECO:0000259" key="2">
    <source>
        <dbReference type="Pfam" id="PF14111"/>
    </source>
</evidence>
<dbReference type="InterPro" id="IPR040256">
    <property type="entry name" value="At4g02000-like"/>
</dbReference>
<feature type="compositionally biased region" description="Polar residues" evidence="1">
    <location>
        <begin position="251"/>
        <end position="265"/>
    </location>
</feature>
<feature type="region of interest" description="Disordered" evidence="1">
    <location>
        <begin position="211"/>
        <end position="274"/>
    </location>
</feature>
<name>A0AAW0JVK3_QUESU</name>
<gene>
    <name evidence="4" type="ORF">CFP56_027998</name>
</gene>
<dbReference type="InterPro" id="IPR025558">
    <property type="entry name" value="DUF4283"/>
</dbReference>
<dbReference type="Pfam" id="PF14392">
    <property type="entry name" value="zf-CCHC_4"/>
    <property type="match status" value="1"/>
</dbReference>
<accession>A0AAW0JVK3</accession>
<dbReference type="InterPro" id="IPR025836">
    <property type="entry name" value="Zn_knuckle_CX2CX4HX4C"/>
</dbReference>
<dbReference type="AlphaFoldDB" id="A0AAW0JVK3"/>
<proteinExistence type="predicted"/>
<dbReference type="EMBL" id="PKMF04000457">
    <property type="protein sequence ID" value="KAK7830730.1"/>
    <property type="molecule type" value="Genomic_DNA"/>
</dbReference>
<keyword evidence="5" id="KW-1185">Reference proteome</keyword>
<evidence type="ECO:0008006" key="6">
    <source>
        <dbReference type="Google" id="ProtNLM"/>
    </source>
</evidence>
<feature type="compositionally biased region" description="Low complexity" evidence="1">
    <location>
        <begin position="226"/>
        <end position="244"/>
    </location>
</feature>
<comment type="caution">
    <text evidence="4">The sequence shown here is derived from an EMBL/GenBank/DDBJ whole genome shotgun (WGS) entry which is preliminary data.</text>
</comment>